<feature type="domain" description="HTH tetR-type" evidence="5">
    <location>
        <begin position="11"/>
        <end position="69"/>
    </location>
</feature>
<accession>A0A7W7FUM4</accession>
<reference evidence="6 7" key="1">
    <citation type="submission" date="2020-08" db="EMBL/GenBank/DDBJ databases">
        <title>Sequencing the genomes of 1000 actinobacteria strains.</title>
        <authorList>
            <person name="Klenk H.-P."/>
        </authorList>
    </citation>
    <scope>NUCLEOTIDE SEQUENCE [LARGE SCALE GENOMIC DNA]</scope>
    <source>
        <strain evidence="6 7">DSM 44230</strain>
    </source>
</reference>
<dbReference type="Pfam" id="PF00440">
    <property type="entry name" value="TetR_N"/>
    <property type="match status" value="1"/>
</dbReference>
<keyword evidence="7" id="KW-1185">Reference proteome</keyword>
<dbReference type="PANTHER" id="PTHR30055:SF234">
    <property type="entry name" value="HTH-TYPE TRANSCRIPTIONAL REGULATOR BETI"/>
    <property type="match status" value="1"/>
</dbReference>
<dbReference type="PANTHER" id="PTHR30055">
    <property type="entry name" value="HTH-TYPE TRANSCRIPTIONAL REGULATOR RUTR"/>
    <property type="match status" value="1"/>
</dbReference>
<evidence type="ECO:0000313" key="7">
    <source>
        <dbReference type="Proteomes" id="UP000533598"/>
    </source>
</evidence>
<keyword evidence="2 4" id="KW-0238">DNA-binding</keyword>
<evidence type="ECO:0000256" key="2">
    <source>
        <dbReference type="ARBA" id="ARBA00023125"/>
    </source>
</evidence>
<dbReference type="SUPFAM" id="SSF46689">
    <property type="entry name" value="Homeodomain-like"/>
    <property type="match status" value="1"/>
</dbReference>
<dbReference type="RefSeq" id="WP_185003527.1">
    <property type="nucleotide sequence ID" value="NZ_BAAAUI010000023.1"/>
</dbReference>
<name>A0A7W7FUM4_9PSEU</name>
<dbReference type="GO" id="GO:0000976">
    <property type="term" value="F:transcription cis-regulatory region binding"/>
    <property type="evidence" value="ECO:0007669"/>
    <property type="project" value="TreeGrafter"/>
</dbReference>
<evidence type="ECO:0000313" key="6">
    <source>
        <dbReference type="EMBL" id="MBB4677603.1"/>
    </source>
</evidence>
<protein>
    <submittedName>
        <fullName evidence="6">AcrR family transcriptional regulator</fullName>
    </submittedName>
</protein>
<dbReference type="Proteomes" id="UP000533598">
    <property type="component" value="Unassembled WGS sequence"/>
</dbReference>
<evidence type="ECO:0000256" key="1">
    <source>
        <dbReference type="ARBA" id="ARBA00023015"/>
    </source>
</evidence>
<organism evidence="6 7">
    <name type="scientific">Crossiella cryophila</name>
    <dbReference type="NCBI Taxonomy" id="43355"/>
    <lineage>
        <taxon>Bacteria</taxon>
        <taxon>Bacillati</taxon>
        <taxon>Actinomycetota</taxon>
        <taxon>Actinomycetes</taxon>
        <taxon>Pseudonocardiales</taxon>
        <taxon>Pseudonocardiaceae</taxon>
        <taxon>Crossiella</taxon>
    </lineage>
</organism>
<dbReference type="InterPro" id="IPR036271">
    <property type="entry name" value="Tet_transcr_reg_TetR-rel_C_sf"/>
</dbReference>
<dbReference type="SUPFAM" id="SSF48498">
    <property type="entry name" value="Tetracyclin repressor-like, C-terminal domain"/>
    <property type="match status" value="1"/>
</dbReference>
<proteinExistence type="predicted"/>
<dbReference type="InterPro" id="IPR001647">
    <property type="entry name" value="HTH_TetR"/>
</dbReference>
<dbReference type="GO" id="GO:0003700">
    <property type="term" value="F:DNA-binding transcription factor activity"/>
    <property type="evidence" value="ECO:0007669"/>
    <property type="project" value="TreeGrafter"/>
</dbReference>
<dbReference type="PROSITE" id="PS50977">
    <property type="entry name" value="HTH_TETR_2"/>
    <property type="match status" value="1"/>
</dbReference>
<dbReference type="InterPro" id="IPR009057">
    <property type="entry name" value="Homeodomain-like_sf"/>
</dbReference>
<sequence>MPSTPHLPRGARTRHRVLDAAARLLAKDPGASLGEIAAAAGIGRTTVHRHFPTRDDLLQALAFDALAAIAEGVGEVPMATEPPESALLALATALLPLGPRVSWLANERSLTADREVLAAFERVARPLRELVEREQAEGRFAPHLAPHWVVQVFVAVLCAAWEAVDNGELAPKAAPELVVETVLRGVAR</sequence>
<evidence type="ECO:0000259" key="5">
    <source>
        <dbReference type="PROSITE" id="PS50977"/>
    </source>
</evidence>
<dbReference type="EMBL" id="JACHMH010000001">
    <property type="protein sequence ID" value="MBB4677603.1"/>
    <property type="molecule type" value="Genomic_DNA"/>
</dbReference>
<dbReference type="AlphaFoldDB" id="A0A7W7FUM4"/>
<evidence type="ECO:0000256" key="4">
    <source>
        <dbReference type="PROSITE-ProRule" id="PRU00335"/>
    </source>
</evidence>
<dbReference type="InterPro" id="IPR050109">
    <property type="entry name" value="HTH-type_TetR-like_transc_reg"/>
</dbReference>
<evidence type="ECO:0000256" key="3">
    <source>
        <dbReference type="ARBA" id="ARBA00023163"/>
    </source>
</evidence>
<keyword evidence="1" id="KW-0805">Transcription regulation</keyword>
<feature type="DNA-binding region" description="H-T-H motif" evidence="4">
    <location>
        <begin position="32"/>
        <end position="51"/>
    </location>
</feature>
<gene>
    <name evidence="6" type="ORF">HNR67_003721</name>
</gene>
<dbReference type="Gene3D" id="1.10.357.10">
    <property type="entry name" value="Tetracycline Repressor, domain 2"/>
    <property type="match status" value="1"/>
</dbReference>
<comment type="caution">
    <text evidence="6">The sequence shown here is derived from an EMBL/GenBank/DDBJ whole genome shotgun (WGS) entry which is preliminary data.</text>
</comment>
<keyword evidence="3" id="KW-0804">Transcription</keyword>